<sequence>MSDSKNKIDIIIPVFNEVHIAKLFDLLEKDVSSKFRVLLCYDDESDKTLTSYNEKSYNFRIFKIKNKYIGPQGAILSGFEECKSEAVIVYPADDFINTKILDLMYEKYLMGNDVVVPSRFIQGGAMRNCPLIKSILVRLASFSLFYLSSISVKDVSNGFRLFSLKYLNMVKIESTKGFTFSIELLVKANRLGLSIAEVPSCWEERKFGKSRFKTYQWVFNYLRWYLYALETFWLRKSPNTVKLKRSKNGLLV</sequence>
<dbReference type="RefSeq" id="WP_011820042.1">
    <property type="nucleotide sequence ID" value="NC_008817.1"/>
</dbReference>
<dbReference type="InterPro" id="IPR039528">
    <property type="entry name" value="DPM1-like"/>
</dbReference>
<dbReference type="GO" id="GO:0006488">
    <property type="term" value="P:dolichol-linked oligosaccharide biosynthetic process"/>
    <property type="evidence" value="ECO:0007669"/>
    <property type="project" value="TreeGrafter"/>
</dbReference>
<dbReference type="HOGENOM" id="CLU_033536_13_2_3"/>
<evidence type="ECO:0000313" key="6">
    <source>
        <dbReference type="Proteomes" id="UP000001589"/>
    </source>
</evidence>
<dbReference type="GO" id="GO:0016020">
    <property type="term" value="C:membrane"/>
    <property type="evidence" value="ECO:0007669"/>
    <property type="project" value="GOC"/>
</dbReference>
<feature type="domain" description="Glycosyltransferase 2-like" evidence="4">
    <location>
        <begin position="10"/>
        <end position="167"/>
    </location>
</feature>
<dbReference type="GeneID" id="60201329"/>
<dbReference type="SUPFAM" id="SSF53448">
    <property type="entry name" value="Nucleotide-diphospho-sugar transferases"/>
    <property type="match status" value="1"/>
</dbReference>
<proteinExistence type="inferred from homology"/>
<dbReference type="eggNOG" id="COG1215">
    <property type="taxonomic scope" value="Bacteria"/>
</dbReference>
<name>A2BVX6_PROM5</name>
<comment type="similarity">
    <text evidence="1">Belongs to the glycosyltransferase 2 family.</text>
</comment>
<dbReference type="EMBL" id="CP000552">
    <property type="protein sequence ID" value="ABM71937.1"/>
    <property type="molecule type" value="Genomic_DNA"/>
</dbReference>
<accession>A2BVX6</accession>
<gene>
    <name evidence="5" type="ordered locus">P9515_07281</name>
</gene>
<keyword evidence="3" id="KW-0808">Transferase</keyword>
<protein>
    <recommendedName>
        <fullName evidence="4">Glycosyltransferase 2-like domain-containing protein</fullName>
    </recommendedName>
</protein>
<dbReference type="GO" id="GO:0006506">
    <property type="term" value="P:GPI anchor biosynthetic process"/>
    <property type="evidence" value="ECO:0007669"/>
    <property type="project" value="TreeGrafter"/>
</dbReference>
<dbReference type="InterPro" id="IPR001173">
    <property type="entry name" value="Glyco_trans_2-like"/>
</dbReference>
<dbReference type="InterPro" id="IPR029044">
    <property type="entry name" value="Nucleotide-diphossugar_trans"/>
</dbReference>
<dbReference type="Gene3D" id="3.90.550.10">
    <property type="entry name" value="Spore Coat Polysaccharide Biosynthesis Protein SpsA, Chain A"/>
    <property type="match status" value="1"/>
</dbReference>
<evidence type="ECO:0000256" key="1">
    <source>
        <dbReference type="ARBA" id="ARBA00006739"/>
    </source>
</evidence>
<dbReference type="Pfam" id="PF00535">
    <property type="entry name" value="Glycos_transf_2"/>
    <property type="match status" value="1"/>
</dbReference>
<evidence type="ECO:0000259" key="4">
    <source>
        <dbReference type="Pfam" id="PF00535"/>
    </source>
</evidence>
<evidence type="ECO:0000256" key="2">
    <source>
        <dbReference type="ARBA" id="ARBA00022676"/>
    </source>
</evidence>
<dbReference type="CDD" id="cd04179">
    <property type="entry name" value="DPM_DPG-synthase_like"/>
    <property type="match status" value="1"/>
</dbReference>
<dbReference type="PANTHER" id="PTHR43398:SF1">
    <property type="entry name" value="DOLICHOL-PHOSPHATE MANNOSYLTRANSFERASE SUBUNIT 1"/>
    <property type="match status" value="1"/>
</dbReference>
<dbReference type="GO" id="GO:0035269">
    <property type="term" value="P:protein O-linked glycosylation via mannose"/>
    <property type="evidence" value="ECO:0007669"/>
    <property type="project" value="TreeGrafter"/>
</dbReference>
<evidence type="ECO:0000256" key="3">
    <source>
        <dbReference type="ARBA" id="ARBA00022679"/>
    </source>
</evidence>
<dbReference type="PANTHER" id="PTHR43398">
    <property type="entry name" value="DOLICHOL-PHOSPHATE MANNOSYLTRANSFERASE SUBUNIT 1"/>
    <property type="match status" value="1"/>
</dbReference>
<dbReference type="Proteomes" id="UP000001589">
    <property type="component" value="Chromosome"/>
</dbReference>
<evidence type="ECO:0000313" key="5">
    <source>
        <dbReference type="EMBL" id="ABM71937.1"/>
    </source>
</evidence>
<dbReference type="OrthoDB" id="9810303at2"/>
<dbReference type="GO" id="GO:0004582">
    <property type="term" value="F:dolichyl-phosphate beta-D-mannosyltransferase activity"/>
    <property type="evidence" value="ECO:0007669"/>
    <property type="project" value="InterPro"/>
</dbReference>
<dbReference type="STRING" id="167542.P9515_07281"/>
<dbReference type="CAZy" id="GT2">
    <property type="family name" value="Glycosyltransferase Family 2"/>
</dbReference>
<reference evidence="5 6" key="1">
    <citation type="journal article" date="2007" name="PLoS Genet.">
        <title>Patterns and implications of gene gain and loss in the evolution of Prochlorococcus.</title>
        <authorList>
            <person name="Kettler G.C."/>
            <person name="Martiny A.C."/>
            <person name="Huang K."/>
            <person name="Zucker J."/>
            <person name="Coleman M.L."/>
            <person name="Rodrigue S."/>
            <person name="Chen F."/>
            <person name="Lapidus A."/>
            <person name="Ferriera S."/>
            <person name="Johnson J."/>
            <person name="Steglich C."/>
            <person name="Church G.M."/>
            <person name="Richardson P."/>
            <person name="Chisholm S.W."/>
        </authorList>
    </citation>
    <scope>NUCLEOTIDE SEQUENCE [LARGE SCALE GENOMIC DNA]</scope>
    <source>
        <strain evidence="5 6">MIT 9515</strain>
    </source>
</reference>
<dbReference type="KEGG" id="pmc:P9515_07281"/>
<keyword evidence="2" id="KW-0328">Glycosyltransferase</keyword>
<organism evidence="5 6">
    <name type="scientific">Prochlorococcus marinus (strain MIT 9515)</name>
    <dbReference type="NCBI Taxonomy" id="167542"/>
    <lineage>
        <taxon>Bacteria</taxon>
        <taxon>Bacillati</taxon>
        <taxon>Cyanobacteriota</taxon>
        <taxon>Cyanophyceae</taxon>
        <taxon>Synechococcales</taxon>
        <taxon>Prochlorococcaceae</taxon>
        <taxon>Prochlorococcus</taxon>
    </lineage>
</organism>
<dbReference type="AlphaFoldDB" id="A2BVX6"/>